<name>W3WZR4_PESFW</name>
<dbReference type="RefSeq" id="XP_007837461.1">
    <property type="nucleotide sequence ID" value="XM_007839270.1"/>
</dbReference>
<organism evidence="3 4">
    <name type="scientific">Pestalotiopsis fici (strain W106-1 / CGMCC3.15140)</name>
    <dbReference type="NCBI Taxonomy" id="1229662"/>
    <lineage>
        <taxon>Eukaryota</taxon>
        <taxon>Fungi</taxon>
        <taxon>Dikarya</taxon>
        <taxon>Ascomycota</taxon>
        <taxon>Pezizomycotina</taxon>
        <taxon>Sordariomycetes</taxon>
        <taxon>Xylariomycetidae</taxon>
        <taxon>Amphisphaeriales</taxon>
        <taxon>Sporocadaceae</taxon>
        <taxon>Pestalotiopsis</taxon>
    </lineage>
</organism>
<feature type="region of interest" description="Disordered" evidence="1">
    <location>
        <begin position="851"/>
        <end position="876"/>
    </location>
</feature>
<dbReference type="AlphaFoldDB" id="W3WZR4"/>
<dbReference type="KEGG" id="pfy:PFICI_10689"/>
<keyword evidence="2" id="KW-0472">Membrane</keyword>
<sequence length="876" mass="98486">MTDQLEPLPPYPGTTGNLPTYASLFPNVTPETFKIPTEAEQTKIIEDANKTNKRDAVDIGVTVFNTFSKKDDTDDGEVYGFLRIGIKRPLGILTPYVAYQSPKPKAPWTDISAGIEMIYDDEKSSGTAPKVYHYVKKAIPESDWAFDIKVDHLGREDASFVGTLTTVSGTVRWEGSFVTKAPVEVLVTSKPSEQPEDIEGSAEELVGFTPYAGQDEGDIKKGQDAAQVYGDAMMGRISMHALDPETKKTLLPQLDELNGEEKQLLKDNPDFFRRWAIHDLAERLKKEKMLSDELRKHILFKKHWFLKMMTENTKSTTGDNAFIKYWGSRTAENEKETEKLRGQYLDVTSRCYNAGFLHKCTRLKIYCQDDRSAIYWFKLLEAYLLSDEKVDELRYNSNHQHVSKDAITVQSEILHWGQKMTLLRNAVKNVDERRKLDVGNVMTTLNGHITDHAAQYQQIIDNDLAGHLDAYIKEMDGSPEAKKWKEMLEKRMKESSEVANHQRELAASLAFRISSDSSEIGEWIRRRKALTGPPGIVQTGAFRPTFEHIIQEMRNEEFSLLFEKDPDKILAMTPDEICNRWGFQAMIAAELEAELASGERPPPGPKPSFGQRMKNGAKWVWQKAKDKSKSPKFWCSLVKNVLHYASALVMVYQLKTNWGNMKAAEVGMLISYLTAFGVNQLGNALKSGLRSIWVRLNPGWWQAKIGSVVGWLSNAAVEKNASRWARFGYALVGNLKNTLRLVGLAGLCFSLVVCYNEMNKTRDGLETDAEQKRLIFARIQFALTLIETVVITFEIIFEMLGMVTAGAFCGALGAVLGTVGFVVAIVYILVAMPNPDDEAKKFLRAFAKPVGSYDEGQSADPADEPGVQLTTEKKNQ</sequence>
<evidence type="ECO:0000313" key="4">
    <source>
        <dbReference type="Proteomes" id="UP000030651"/>
    </source>
</evidence>
<keyword evidence="2" id="KW-0812">Transmembrane</keyword>
<evidence type="ECO:0000256" key="1">
    <source>
        <dbReference type="SAM" id="MobiDB-lite"/>
    </source>
</evidence>
<keyword evidence="2" id="KW-1133">Transmembrane helix</keyword>
<gene>
    <name evidence="3" type="ORF">PFICI_10689</name>
</gene>
<dbReference type="OrthoDB" id="3791552at2759"/>
<dbReference type="HOGENOM" id="CLU_355246_0_0_1"/>
<protein>
    <submittedName>
        <fullName evidence="3">Uncharacterized protein</fullName>
    </submittedName>
</protein>
<evidence type="ECO:0000256" key="2">
    <source>
        <dbReference type="SAM" id="Phobius"/>
    </source>
</evidence>
<feature type="transmembrane region" description="Helical" evidence="2">
    <location>
        <begin position="738"/>
        <end position="755"/>
    </location>
</feature>
<dbReference type="eggNOG" id="ENOG502S90M">
    <property type="taxonomic scope" value="Eukaryota"/>
</dbReference>
<evidence type="ECO:0000313" key="3">
    <source>
        <dbReference type="EMBL" id="ETS78627.1"/>
    </source>
</evidence>
<reference evidence="4" key="1">
    <citation type="journal article" date="2015" name="BMC Genomics">
        <title>Genomic and transcriptomic analysis of the endophytic fungus Pestalotiopsis fici reveals its lifestyle and high potential for synthesis of natural products.</title>
        <authorList>
            <person name="Wang X."/>
            <person name="Zhang X."/>
            <person name="Liu L."/>
            <person name="Xiang M."/>
            <person name="Wang W."/>
            <person name="Sun X."/>
            <person name="Che Y."/>
            <person name="Guo L."/>
            <person name="Liu G."/>
            <person name="Guo L."/>
            <person name="Wang C."/>
            <person name="Yin W.B."/>
            <person name="Stadler M."/>
            <person name="Zhang X."/>
            <person name="Liu X."/>
        </authorList>
    </citation>
    <scope>NUCLEOTIDE SEQUENCE [LARGE SCALE GENOMIC DNA]</scope>
    <source>
        <strain evidence="4">W106-1 / CGMCC3.15140</strain>
    </source>
</reference>
<dbReference type="Proteomes" id="UP000030651">
    <property type="component" value="Unassembled WGS sequence"/>
</dbReference>
<keyword evidence="4" id="KW-1185">Reference proteome</keyword>
<dbReference type="EMBL" id="KI912115">
    <property type="protein sequence ID" value="ETS78627.1"/>
    <property type="molecule type" value="Genomic_DNA"/>
</dbReference>
<accession>W3WZR4</accession>
<feature type="transmembrane region" description="Helical" evidence="2">
    <location>
        <begin position="775"/>
        <end position="797"/>
    </location>
</feature>
<dbReference type="InParanoid" id="W3WZR4"/>
<feature type="transmembrane region" description="Helical" evidence="2">
    <location>
        <begin position="803"/>
        <end position="830"/>
    </location>
</feature>
<dbReference type="GeneID" id="19275702"/>
<proteinExistence type="predicted"/>